<evidence type="ECO:0000259" key="1">
    <source>
        <dbReference type="Pfam" id="PF00535"/>
    </source>
</evidence>
<keyword evidence="3" id="KW-1185">Reference proteome</keyword>
<accession>A0A0D6P7N2</accession>
<dbReference type="AlphaFoldDB" id="A0A0D6P7N2"/>
<comment type="caution">
    <text evidence="2">The sequence shown here is derived from an EMBL/GenBank/DDBJ whole genome shotgun (WGS) entry which is preliminary data.</text>
</comment>
<dbReference type="RefSeq" id="WP_052945230.1">
    <property type="nucleotide sequence ID" value="NZ_BANB01000410.1"/>
</dbReference>
<proteinExistence type="predicted"/>
<sequence>MTSITVIIPCYNYGRYLTACVASVLGQQGCAARVLIIDDASTDDSATVARALAAQHAQVDVLVHAANRGHIATYNEGIDRVGTDYLLILSADDLLAPGALARAITLLDANPQVSFVHGRALRFSETPPAAPPASESGPPRIQQGRDFIRMLCEDPTNPVETATAVVRTTAQRRVGGYLPELPHAGDFELWLRLAADGDVGRIDALQAYTRLHGANMRNQYLADRMLGDFTQRYAAFRCFFDTCRDRLDAGAALETLAARRLAAEVLWAAAHTFEDGSVADMRRLCAVARTINPTVRRTRQWWTLRAKLLLGQRGWQRIEPVARRLRGGGLSASGRAA</sequence>
<protein>
    <submittedName>
        <fullName evidence="2">Glycosyl transferase</fullName>
    </submittedName>
</protein>
<reference evidence="2 3" key="1">
    <citation type="submission" date="2012-11" db="EMBL/GenBank/DDBJ databases">
        <title>Whole genome sequence of Acidisphaera rubrifaciens HS-AP3.</title>
        <authorList>
            <person name="Azuma Y."/>
            <person name="Higashiura N."/>
            <person name="Hirakawa H."/>
            <person name="Matsushita K."/>
        </authorList>
    </citation>
    <scope>NUCLEOTIDE SEQUENCE [LARGE SCALE GENOMIC DNA]</scope>
    <source>
        <strain evidence="2 3">HS-AP3</strain>
    </source>
</reference>
<dbReference type="Proteomes" id="UP000032680">
    <property type="component" value="Unassembled WGS sequence"/>
</dbReference>
<dbReference type="CDD" id="cd00761">
    <property type="entry name" value="Glyco_tranf_GTA_type"/>
    <property type="match status" value="1"/>
</dbReference>
<keyword evidence="2" id="KW-0808">Transferase</keyword>
<organism evidence="2 3">
    <name type="scientific">Acidisphaera rubrifaciens HS-AP3</name>
    <dbReference type="NCBI Taxonomy" id="1231350"/>
    <lineage>
        <taxon>Bacteria</taxon>
        <taxon>Pseudomonadati</taxon>
        <taxon>Pseudomonadota</taxon>
        <taxon>Alphaproteobacteria</taxon>
        <taxon>Acetobacterales</taxon>
        <taxon>Acetobacteraceae</taxon>
        <taxon>Acidisphaera</taxon>
    </lineage>
</organism>
<dbReference type="InterPro" id="IPR029044">
    <property type="entry name" value="Nucleotide-diphossugar_trans"/>
</dbReference>
<dbReference type="EMBL" id="BANB01000410">
    <property type="protein sequence ID" value="GAN77667.1"/>
    <property type="molecule type" value="Genomic_DNA"/>
</dbReference>
<dbReference type="OrthoDB" id="7296636at2"/>
<evidence type="ECO:0000313" key="3">
    <source>
        <dbReference type="Proteomes" id="UP000032680"/>
    </source>
</evidence>
<dbReference type="InterPro" id="IPR001173">
    <property type="entry name" value="Glyco_trans_2-like"/>
</dbReference>
<evidence type="ECO:0000313" key="2">
    <source>
        <dbReference type="EMBL" id="GAN77667.1"/>
    </source>
</evidence>
<dbReference type="PANTHER" id="PTHR43685:SF11">
    <property type="entry name" value="GLYCOSYLTRANSFERASE TAGX-RELATED"/>
    <property type="match status" value="1"/>
</dbReference>
<dbReference type="PANTHER" id="PTHR43685">
    <property type="entry name" value="GLYCOSYLTRANSFERASE"/>
    <property type="match status" value="1"/>
</dbReference>
<dbReference type="SUPFAM" id="SSF53448">
    <property type="entry name" value="Nucleotide-diphospho-sugar transferases"/>
    <property type="match status" value="1"/>
</dbReference>
<name>A0A0D6P7N2_9PROT</name>
<dbReference type="Pfam" id="PF00535">
    <property type="entry name" value="Glycos_transf_2"/>
    <property type="match status" value="1"/>
</dbReference>
<dbReference type="InterPro" id="IPR050834">
    <property type="entry name" value="Glycosyltransf_2"/>
</dbReference>
<dbReference type="GO" id="GO:0016740">
    <property type="term" value="F:transferase activity"/>
    <property type="evidence" value="ECO:0007669"/>
    <property type="project" value="UniProtKB-KW"/>
</dbReference>
<dbReference type="Gene3D" id="3.90.550.10">
    <property type="entry name" value="Spore Coat Polysaccharide Biosynthesis Protein SpsA, Chain A"/>
    <property type="match status" value="1"/>
</dbReference>
<gene>
    <name evidence="2" type="ORF">Asru_0410_12</name>
</gene>
<feature type="domain" description="Glycosyltransferase 2-like" evidence="1">
    <location>
        <begin position="5"/>
        <end position="160"/>
    </location>
</feature>